<accession>A0A918UX16</accession>
<dbReference type="Proteomes" id="UP000662572">
    <property type="component" value="Unassembled WGS sequence"/>
</dbReference>
<name>A0A918UX16_9CAUL</name>
<evidence type="ECO:0000313" key="1">
    <source>
        <dbReference type="EMBL" id="GGZ39205.1"/>
    </source>
</evidence>
<proteinExistence type="predicted"/>
<protein>
    <submittedName>
        <fullName evidence="1">Uncharacterized protein</fullName>
    </submittedName>
</protein>
<evidence type="ECO:0000313" key="2">
    <source>
        <dbReference type="Proteomes" id="UP000662572"/>
    </source>
</evidence>
<dbReference type="EMBL" id="BMZB01000004">
    <property type="protein sequence ID" value="GGZ39205.1"/>
    <property type="molecule type" value="Genomic_DNA"/>
</dbReference>
<keyword evidence="2" id="KW-1185">Reference proteome</keyword>
<organism evidence="1 2">
    <name type="scientific">Asticcacaulis endophyticus</name>
    <dbReference type="NCBI Taxonomy" id="1395890"/>
    <lineage>
        <taxon>Bacteria</taxon>
        <taxon>Pseudomonadati</taxon>
        <taxon>Pseudomonadota</taxon>
        <taxon>Alphaproteobacteria</taxon>
        <taxon>Caulobacterales</taxon>
        <taxon>Caulobacteraceae</taxon>
        <taxon>Asticcacaulis</taxon>
    </lineage>
</organism>
<reference evidence="1" key="2">
    <citation type="submission" date="2020-09" db="EMBL/GenBank/DDBJ databases">
        <authorList>
            <person name="Sun Q."/>
            <person name="Kim S."/>
        </authorList>
    </citation>
    <scope>NUCLEOTIDE SEQUENCE</scope>
    <source>
        <strain evidence="1">KCTC 32296</strain>
    </source>
</reference>
<dbReference type="RefSeq" id="WP_189487487.1">
    <property type="nucleotide sequence ID" value="NZ_BMZB01000004.1"/>
</dbReference>
<gene>
    <name evidence="1" type="ORF">GCM10011273_27030</name>
</gene>
<reference evidence="1" key="1">
    <citation type="journal article" date="2014" name="Int. J. Syst. Evol. Microbiol.">
        <title>Complete genome sequence of Corynebacterium casei LMG S-19264T (=DSM 44701T), isolated from a smear-ripened cheese.</title>
        <authorList>
            <consortium name="US DOE Joint Genome Institute (JGI-PGF)"/>
            <person name="Walter F."/>
            <person name="Albersmeier A."/>
            <person name="Kalinowski J."/>
            <person name="Ruckert C."/>
        </authorList>
    </citation>
    <scope>NUCLEOTIDE SEQUENCE</scope>
    <source>
        <strain evidence="1">KCTC 32296</strain>
    </source>
</reference>
<dbReference type="AlphaFoldDB" id="A0A918UX16"/>
<sequence>MVDQEKLRDVIAVIEAVIAGIGGAAANVPKGQACALGTLMSMLRNYQRIAAAITDRTPNQVDHGEIERSLSGLKWLSHDPYVLDDFPAGQAIGPHVDYPAAIASVLQAARLAIMPKNDA</sequence>
<comment type="caution">
    <text evidence="1">The sequence shown here is derived from an EMBL/GenBank/DDBJ whole genome shotgun (WGS) entry which is preliminary data.</text>
</comment>